<dbReference type="InterPro" id="IPR023796">
    <property type="entry name" value="Serpin_dom"/>
</dbReference>
<dbReference type="InterPro" id="IPR042178">
    <property type="entry name" value="Serpin_sf_1"/>
</dbReference>
<dbReference type="InterPro" id="IPR042185">
    <property type="entry name" value="Serpin_sf_2"/>
</dbReference>
<comment type="similarity">
    <text evidence="1">Belongs to the serpin family.</text>
</comment>
<dbReference type="Gene3D" id="2.30.39.10">
    <property type="entry name" value="Alpha-1-antitrypsin, domain 1"/>
    <property type="match status" value="1"/>
</dbReference>
<dbReference type="Proteomes" id="UP000196084">
    <property type="component" value="Unassembled WGS sequence"/>
</dbReference>
<dbReference type="GO" id="GO:0004867">
    <property type="term" value="F:serine-type endopeptidase inhibitor activity"/>
    <property type="evidence" value="ECO:0007669"/>
    <property type="project" value="InterPro"/>
</dbReference>
<evidence type="ECO:0000313" key="4">
    <source>
        <dbReference type="EMBL" id="OVE83821.1"/>
    </source>
</evidence>
<feature type="region of interest" description="Disordered" evidence="2">
    <location>
        <begin position="22"/>
        <end position="70"/>
    </location>
</feature>
<dbReference type="InterPro" id="IPR036186">
    <property type="entry name" value="Serpin_sf"/>
</dbReference>
<sequence length="474" mass="51235">MTADRRTVLALTGALLAGAAGCLSDDGSSDGNGNGSPTDDSDQPDDGEPSSAFDGDADFDFPQVDPVTDPNIDTAALATQVRGNIDFSLALLEHLREADPESNLFVSPYSISVALAMTYAGARGETADEMANALRYELEGEDLHAAFGTLEAEFERRNEDGATVETPDWMADEASEDDLGFELSSANAVWPDEGLALNGDFLELLAAYYGAGERLVDFSGSPDDAREEINAWVEAQTNDRIEDLLPEGSVDAATRLVLTNAIYFLAAWEHDFDPENTEPATFIGLDGEETEIDMMHQSTELRYAEVDDHQLVELPYANGETSMVVILPAAGEFEAFEESVSTDHLGQLLEETSRPQVDLALPKFEIESKMSLVETMQELGMERAFGSGADFSGMLEGDGGGLFIDDIVHQSFVAVDEDGTEAAAATAVIMTESAPADHVEMTVDRPFLFYIRDQPTETPLFWGRVVDGETLQDD</sequence>
<dbReference type="OrthoDB" id="371710at2157"/>
<dbReference type="InterPro" id="IPR023795">
    <property type="entry name" value="Serpin_CS"/>
</dbReference>
<dbReference type="PROSITE" id="PS00284">
    <property type="entry name" value="SERPIN"/>
    <property type="match status" value="1"/>
</dbReference>
<dbReference type="PANTHER" id="PTHR11461:SF211">
    <property type="entry name" value="GH10112P-RELATED"/>
    <property type="match status" value="1"/>
</dbReference>
<protein>
    <submittedName>
        <fullName evidence="4">Proteinase inhibitor I4 serpin</fullName>
    </submittedName>
</protein>
<dbReference type="SUPFAM" id="SSF56574">
    <property type="entry name" value="Serpins"/>
    <property type="match status" value="1"/>
</dbReference>
<organism evidence="4 5">
    <name type="scientific">Natronolimnobius baerhuensis</name>
    <dbReference type="NCBI Taxonomy" id="253108"/>
    <lineage>
        <taxon>Archaea</taxon>
        <taxon>Methanobacteriati</taxon>
        <taxon>Methanobacteriota</taxon>
        <taxon>Stenosarchaea group</taxon>
        <taxon>Halobacteria</taxon>
        <taxon>Halobacteriales</taxon>
        <taxon>Natrialbaceae</taxon>
        <taxon>Natronolimnobius</taxon>
    </lineage>
</organism>
<keyword evidence="5" id="KW-1185">Reference proteome</keyword>
<evidence type="ECO:0000256" key="2">
    <source>
        <dbReference type="SAM" id="MobiDB-lite"/>
    </source>
</evidence>
<name>A0A202E6D2_9EURY</name>
<dbReference type="SMART" id="SM00093">
    <property type="entry name" value="SERPIN"/>
    <property type="match status" value="1"/>
</dbReference>
<evidence type="ECO:0000313" key="5">
    <source>
        <dbReference type="Proteomes" id="UP000196084"/>
    </source>
</evidence>
<proteinExistence type="inferred from homology"/>
<dbReference type="Gene3D" id="3.30.497.10">
    <property type="entry name" value="Antithrombin, subunit I, domain 2"/>
    <property type="match status" value="1"/>
</dbReference>
<dbReference type="GO" id="GO:0005615">
    <property type="term" value="C:extracellular space"/>
    <property type="evidence" value="ECO:0007669"/>
    <property type="project" value="InterPro"/>
</dbReference>
<dbReference type="CDD" id="cd19590">
    <property type="entry name" value="serpin_thermopin-like"/>
    <property type="match status" value="1"/>
</dbReference>
<reference evidence="4 5" key="1">
    <citation type="submission" date="2017-02" db="EMBL/GenBank/DDBJ databases">
        <title>Natronthermophilus aegyptiacus gen. nov.,sp. nov., an aerobic, extremely halophilic alkalithermophilic archaeon isolated from the athalassohaline Wadi An Natrun, Egypt.</title>
        <authorList>
            <person name="Zhao B."/>
        </authorList>
    </citation>
    <scope>NUCLEOTIDE SEQUENCE [LARGE SCALE GENOMIC DNA]</scope>
    <source>
        <strain evidence="4 5">CGMCC 1.3597</strain>
    </source>
</reference>
<feature type="domain" description="Serpin" evidence="3">
    <location>
        <begin position="89"/>
        <end position="468"/>
    </location>
</feature>
<comment type="caution">
    <text evidence="4">The sequence shown here is derived from an EMBL/GenBank/DDBJ whole genome shotgun (WGS) entry which is preliminary data.</text>
</comment>
<dbReference type="InterPro" id="IPR000215">
    <property type="entry name" value="Serpin_fam"/>
</dbReference>
<dbReference type="AlphaFoldDB" id="A0A202E6D2"/>
<dbReference type="RefSeq" id="WP_087715261.1">
    <property type="nucleotide sequence ID" value="NZ_MWPH01000003.1"/>
</dbReference>
<dbReference type="PROSITE" id="PS51257">
    <property type="entry name" value="PROKAR_LIPOPROTEIN"/>
    <property type="match status" value="1"/>
</dbReference>
<dbReference type="EMBL" id="MWPH01000003">
    <property type="protein sequence ID" value="OVE83821.1"/>
    <property type="molecule type" value="Genomic_DNA"/>
</dbReference>
<gene>
    <name evidence="4" type="ORF">B2G88_15490</name>
</gene>
<evidence type="ECO:0000259" key="3">
    <source>
        <dbReference type="SMART" id="SM00093"/>
    </source>
</evidence>
<evidence type="ECO:0000256" key="1">
    <source>
        <dbReference type="RuleBase" id="RU000411"/>
    </source>
</evidence>
<feature type="compositionally biased region" description="Acidic residues" evidence="2">
    <location>
        <begin position="39"/>
        <end position="48"/>
    </location>
</feature>
<dbReference type="Pfam" id="PF00079">
    <property type="entry name" value="Serpin"/>
    <property type="match status" value="1"/>
</dbReference>
<feature type="compositionally biased region" description="Low complexity" evidence="2">
    <location>
        <begin position="22"/>
        <end position="38"/>
    </location>
</feature>
<accession>A0A202E6D2</accession>
<dbReference type="PANTHER" id="PTHR11461">
    <property type="entry name" value="SERINE PROTEASE INHIBITOR, SERPIN"/>
    <property type="match status" value="1"/>
</dbReference>